<dbReference type="EMBL" id="BFCH01000018">
    <property type="protein sequence ID" value="GBG39296.1"/>
    <property type="molecule type" value="Genomic_DNA"/>
</dbReference>
<accession>A0AA37UUF3</accession>
<keyword evidence="4" id="KW-1185">Reference proteome</keyword>
<evidence type="ECO:0000256" key="1">
    <source>
        <dbReference type="SAM" id="Phobius"/>
    </source>
</evidence>
<feature type="transmembrane region" description="Helical" evidence="1">
    <location>
        <begin position="68"/>
        <end position="92"/>
    </location>
</feature>
<name>A0AA37UUF3_9MYCO</name>
<comment type="caution">
    <text evidence="3">The sequence shown here is derived from an EMBL/GenBank/DDBJ whole genome shotgun (WGS) entry which is preliminary data.</text>
</comment>
<dbReference type="Proteomes" id="UP000245060">
    <property type="component" value="Unassembled WGS sequence"/>
</dbReference>
<proteinExistence type="predicted"/>
<feature type="transmembrane region" description="Helical" evidence="1">
    <location>
        <begin position="32"/>
        <end position="56"/>
    </location>
</feature>
<dbReference type="EMBL" id="BQYH01000005">
    <property type="protein sequence ID" value="GKU71546.1"/>
    <property type="molecule type" value="Genomic_DNA"/>
</dbReference>
<evidence type="ECO:0000313" key="5">
    <source>
        <dbReference type="Proteomes" id="UP001139505"/>
    </source>
</evidence>
<evidence type="ECO:0000313" key="3">
    <source>
        <dbReference type="EMBL" id="GKU71546.1"/>
    </source>
</evidence>
<organism evidence="3 5">
    <name type="scientific">Mycobacterium montefiorense</name>
    <dbReference type="NCBI Taxonomy" id="154654"/>
    <lineage>
        <taxon>Bacteria</taxon>
        <taxon>Bacillati</taxon>
        <taxon>Actinomycetota</taxon>
        <taxon>Actinomycetes</taxon>
        <taxon>Mycobacteriales</taxon>
        <taxon>Mycobacteriaceae</taxon>
        <taxon>Mycobacterium</taxon>
        <taxon>Mycobacterium simiae complex</taxon>
    </lineage>
</organism>
<reference evidence="2" key="1">
    <citation type="journal article" date="2018" name="Genome Announc.">
        <title>Draft Genome Sequence of Mycobacterium montefiorense Isolated from Japanese Black Salamander (Hynobius nigrescens).</title>
        <authorList>
            <person name="Fukano H."/>
            <person name="Yoshida M."/>
            <person name="Shimizu A."/>
            <person name="Iwao H."/>
            <person name="Katayama Y."/>
            <person name="Omatsu T."/>
            <person name="Mizutani T."/>
            <person name="Kurata O."/>
            <person name="Wada S."/>
            <person name="Hoshino Y."/>
        </authorList>
    </citation>
    <scope>NUCLEOTIDE SEQUENCE</scope>
    <source>
        <strain evidence="2">BS</strain>
    </source>
</reference>
<sequence>MGSAERSDSFKYAQDHPIQLLTGLFTGVMSTLLTFGLFWFFAPVLPLALCGITVLFRRTKAFSIGALAAFAGVVAFVGSFAILTVILSLAIGSTPPPSAGLR</sequence>
<reference evidence="3" key="4">
    <citation type="submission" date="2022-04" db="EMBL/GenBank/DDBJ databases">
        <authorList>
            <person name="Komine T."/>
            <person name="Fukano H."/>
            <person name="Wada S."/>
        </authorList>
    </citation>
    <scope>NUCLEOTIDE SEQUENCE</scope>
    <source>
        <strain evidence="3">NJB18185</strain>
    </source>
</reference>
<reference evidence="4" key="2">
    <citation type="submission" date="2018-04" db="EMBL/GenBank/DDBJ databases">
        <title>Draft genome sequence of Mycobacterium montefiorense isolated from Japanese black salamander.</title>
        <authorList>
            <person name="Fukano H."/>
            <person name="Yoshida M."/>
            <person name="Shimizu A."/>
            <person name="Iwao H."/>
            <person name="Kurata O."/>
            <person name="Katayama Y."/>
            <person name="Omatsu T."/>
            <person name="Mizutani T."/>
            <person name="Wada S."/>
            <person name="Hoshino Y."/>
        </authorList>
    </citation>
    <scope>NUCLEOTIDE SEQUENCE [LARGE SCALE GENOMIC DNA]</scope>
    <source>
        <strain evidence="4">BS</strain>
    </source>
</reference>
<keyword evidence="1" id="KW-0812">Transmembrane</keyword>
<protein>
    <submittedName>
        <fullName evidence="3">Uncharacterized protein</fullName>
    </submittedName>
</protein>
<dbReference type="Proteomes" id="UP001139505">
    <property type="component" value="Unassembled WGS sequence"/>
</dbReference>
<gene>
    <name evidence="2" type="ORF">MmonteBS_36680</name>
    <name evidence="3" type="ORF">NJB18185_13220</name>
</gene>
<evidence type="ECO:0000313" key="2">
    <source>
        <dbReference type="EMBL" id="GBG39296.1"/>
    </source>
</evidence>
<evidence type="ECO:0000313" key="4">
    <source>
        <dbReference type="Proteomes" id="UP000245060"/>
    </source>
</evidence>
<keyword evidence="1" id="KW-1133">Transmembrane helix</keyword>
<keyword evidence="1" id="KW-0472">Membrane</keyword>
<reference evidence="3" key="3">
    <citation type="journal article" date="2022" name="Microbiol. Resour. Announc.">
        <title>Draft Genome Sequences of Eight Mycobacterium montefiorense Strains Isolated from Salamanders in Captivity.</title>
        <authorList>
            <person name="Komine T."/>
            <person name="Ihara H."/>
            <person name="Fukano H."/>
            <person name="Hoshino Y."/>
            <person name="Kurata O."/>
            <person name="Wada S."/>
        </authorList>
    </citation>
    <scope>NUCLEOTIDE SEQUENCE</scope>
    <source>
        <strain evidence="3">NJB18185</strain>
    </source>
</reference>
<dbReference type="AlphaFoldDB" id="A0AA37UUF3"/>